<comment type="caution">
    <text evidence="3">The sequence shown here is derived from an EMBL/GenBank/DDBJ whole genome shotgun (WGS) entry which is preliminary data.</text>
</comment>
<dbReference type="InterPro" id="IPR019734">
    <property type="entry name" value="TPR_rpt"/>
</dbReference>
<feature type="repeat" description="TPR" evidence="1">
    <location>
        <begin position="143"/>
        <end position="176"/>
    </location>
</feature>
<dbReference type="Gene3D" id="1.25.40.10">
    <property type="entry name" value="Tetratricopeptide repeat domain"/>
    <property type="match status" value="1"/>
</dbReference>
<dbReference type="PANTHER" id="PTHR12558:SF13">
    <property type="entry name" value="CELL DIVISION CYCLE PROTEIN 27 HOMOLOG"/>
    <property type="match status" value="1"/>
</dbReference>
<organism evidence="3 4">
    <name type="scientific">Candidatus Falkowbacteria bacterium RIFOXYA2_FULL_47_9</name>
    <dbReference type="NCBI Taxonomy" id="1797995"/>
    <lineage>
        <taxon>Bacteria</taxon>
        <taxon>Candidatus Falkowiibacteriota</taxon>
    </lineage>
</organism>
<feature type="transmembrane region" description="Helical" evidence="2">
    <location>
        <begin position="6"/>
        <end position="23"/>
    </location>
</feature>
<gene>
    <name evidence="3" type="ORF">A2242_01000</name>
</gene>
<keyword evidence="2" id="KW-1133">Transmembrane helix</keyword>
<evidence type="ECO:0000313" key="3">
    <source>
        <dbReference type="EMBL" id="OGF28956.1"/>
    </source>
</evidence>
<dbReference type="STRING" id="1797995.A2242_01000"/>
<keyword evidence="2" id="KW-0472">Membrane</keyword>
<dbReference type="EMBL" id="MFGC01000003">
    <property type="protein sequence ID" value="OGF28956.1"/>
    <property type="molecule type" value="Genomic_DNA"/>
</dbReference>
<keyword evidence="2" id="KW-0812">Transmembrane</keyword>
<keyword evidence="1" id="KW-0802">TPR repeat</keyword>
<protein>
    <submittedName>
        <fullName evidence="3">Uncharacterized protein</fullName>
    </submittedName>
</protein>
<dbReference type="SMART" id="SM00028">
    <property type="entry name" value="TPR"/>
    <property type="match status" value="5"/>
</dbReference>
<accession>A0A1F5SQY5</accession>
<name>A0A1F5SQY5_9BACT</name>
<dbReference type="SUPFAM" id="SSF48452">
    <property type="entry name" value="TPR-like"/>
    <property type="match status" value="1"/>
</dbReference>
<dbReference type="AlphaFoldDB" id="A0A1F5SQY5"/>
<evidence type="ECO:0000256" key="2">
    <source>
        <dbReference type="SAM" id="Phobius"/>
    </source>
</evidence>
<dbReference type="Pfam" id="PF14559">
    <property type="entry name" value="TPR_19"/>
    <property type="match status" value="1"/>
</dbReference>
<sequence>MYYNIIPLILILAAAIIIVRIVIRKFPAVVNLDVATLPQERERAAKQRIINTRFKRTVSRWFGWLRRSALPVGEKIKMWLTKLWQKLLTARDNLSQAAAMRPGAAPDAIEALVAQAQEAKEKEDFETAEKCYIRIISLESKNVAAFKLLGQLYFEQGKLIEARETLEHVLKLTQEDADVYTQLAEVAESEQQPDKAKTYYQQSLKLNSENARTLFRLAELNKETGGYQETLKNMKAALKIEPKNPRYLDGLFNVSILNKDKSEALDAYKALKEINPENAKLSEMKKQIDEL</sequence>
<dbReference type="InterPro" id="IPR011990">
    <property type="entry name" value="TPR-like_helical_dom_sf"/>
</dbReference>
<proteinExistence type="predicted"/>
<feature type="repeat" description="TPR" evidence="1">
    <location>
        <begin position="211"/>
        <end position="244"/>
    </location>
</feature>
<feature type="repeat" description="TPR" evidence="1">
    <location>
        <begin position="177"/>
        <end position="210"/>
    </location>
</feature>
<dbReference type="PROSITE" id="PS50005">
    <property type="entry name" value="TPR"/>
    <property type="match status" value="3"/>
</dbReference>
<evidence type="ECO:0000256" key="1">
    <source>
        <dbReference type="PROSITE-ProRule" id="PRU00339"/>
    </source>
</evidence>
<reference evidence="3 4" key="1">
    <citation type="journal article" date="2016" name="Nat. Commun.">
        <title>Thousands of microbial genomes shed light on interconnected biogeochemical processes in an aquifer system.</title>
        <authorList>
            <person name="Anantharaman K."/>
            <person name="Brown C.T."/>
            <person name="Hug L.A."/>
            <person name="Sharon I."/>
            <person name="Castelle C.J."/>
            <person name="Probst A.J."/>
            <person name="Thomas B.C."/>
            <person name="Singh A."/>
            <person name="Wilkins M.J."/>
            <person name="Karaoz U."/>
            <person name="Brodie E.L."/>
            <person name="Williams K.H."/>
            <person name="Hubbard S.S."/>
            <person name="Banfield J.F."/>
        </authorList>
    </citation>
    <scope>NUCLEOTIDE SEQUENCE [LARGE SCALE GENOMIC DNA]</scope>
</reference>
<dbReference type="PANTHER" id="PTHR12558">
    <property type="entry name" value="CELL DIVISION CYCLE 16,23,27"/>
    <property type="match status" value="1"/>
</dbReference>
<dbReference type="Proteomes" id="UP000178925">
    <property type="component" value="Unassembled WGS sequence"/>
</dbReference>
<evidence type="ECO:0000313" key="4">
    <source>
        <dbReference type="Proteomes" id="UP000178925"/>
    </source>
</evidence>